<dbReference type="EMBL" id="FRBC01000017">
    <property type="protein sequence ID" value="SHK78506.1"/>
    <property type="molecule type" value="Genomic_DNA"/>
</dbReference>
<name>A0A1M6VB29_SELRU</name>
<reference evidence="1 2" key="1">
    <citation type="submission" date="2016-11" db="EMBL/GenBank/DDBJ databases">
        <authorList>
            <person name="Jaros S."/>
            <person name="Januszkiewicz K."/>
            <person name="Wedrychowicz H."/>
        </authorList>
    </citation>
    <scope>NUCLEOTIDE SEQUENCE [LARGE SCALE GENOMIC DNA]</scope>
    <source>
        <strain evidence="1 2">HD4</strain>
    </source>
</reference>
<dbReference type="OrthoDB" id="7375054at2"/>
<evidence type="ECO:0000313" key="1">
    <source>
        <dbReference type="EMBL" id="SHK78506.1"/>
    </source>
</evidence>
<proteinExistence type="predicted"/>
<evidence type="ECO:0000313" key="2">
    <source>
        <dbReference type="Proteomes" id="UP000184263"/>
    </source>
</evidence>
<sequence length="477" mass="54053">MVMEKKEFIIRIEGNFGQLSTDTITKIMGNIKARDFEKIISHLDLEANPRASKICAVTDAIQDTISNSPHLFPFKSKGVLLATSNYTMLERNRIRISIDDPSIEGILDGGHNTLAIGLDILRAAYDYNDERIPCKVKTWNEFKSVWNNYKDKIAEYIEADSKMKKPHLDYMIPVEIHIPTESDDERCVRLFKDHLIEICESRNNNAELQLSAKVNQYGYFDDLKAVVKQKYPKIAARIEWKTNDGGAVKADRIVALSWIPLKLVDPVRESEDSEKIISPANLNVTNIYSSKGICMSQFEKLMSSPDVTVHSGDNYTKILSNNEVKSAFEVAADLPAIYDKLYVSFGDYYNRNGGKFGGITAVKAKNLNKKGDRIKTKKKPFSGESIDIDDNVTPEGFIMPLIYGFQAIMDRVEVNGEIKIQWSENPWNFIETNMERIVGRYKGMLETCDFDPQKVGKTEQCYITALDSFKMAKAGIL</sequence>
<accession>A0A1M6VB29</accession>
<dbReference type="RefSeq" id="WP_073090514.1">
    <property type="nucleotide sequence ID" value="NZ_FRBC01000017.1"/>
</dbReference>
<gene>
    <name evidence="1" type="ORF">SAMN05216582_11763</name>
</gene>
<dbReference type="AlphaFoldDB" id="A0A1M6VB29"/>
<protein>
    <recommendedName>
        <fullName evidence="3">AIPR protein</fullName>
    </recommendedName>
</protein>
<evidence type="ECO:0008006" key="3">
    <source>
        <dbReference type="Google" id="ProtNLM"/>
    </source>
</evidence>
<organism evidence="1 2">
    <name type="scientific">Selenomonas ruminantium</name>
    <dbReference type="NCBI Taxonomy" id="971"/>
    <lineage>
        <taxon>Bacteria</taxon>
        <taxon>Bacillati</taxon>
        <taxon>Bacillota</taxon>
        <taxon>Negativicutes</taxon>
        <taxon>Selenomonadales</taxon>
        <taxon>Selenomonadaceae</taxon>
        <taxon>Selenomonas</taxon>
    </lineage>
</organism>
<dbReference type="Proteomes" id="UP000184263">
    <property type="component" value="Unassembled WGS sequence"/>
</dbReference>